<dbReference type="RefSeq" id="WP_369018000.1">
    <property type="nucleotide sequence ID" value="NZ_CP121689.1"/>
</dbReference>
<dbReference type="CDD" id="cd05403">
    <property type="entry name" value="NT_KNTase_like"/>
    <property type="match status" value="1"/>
</dbReference>
<dbReference type="PANTHER" id="PTHR43852:SF3">
    <property type="entry name" value="NUCLEOTIDYLTRANSFERASE"/>
    <property type="match status" value="1"/>
</dbReference>
<reference evidence="2 3" key="1">
    <citation type="submission" date="2023-03" db="EMBL/GenBank/DDBJ databases">
        <title>Novel Species.</title>
        <authorList>
            <person name="Ma S."/>
        </authorList>
    </citation>
    <scope>NUCLEOTIDE SEQUENCE [LARGE SCALE GENOMIC DNA]</scope>
    <source>
        <strain evidence="2 3">B11</strain>
    </source>
</reference>
<name>A0ABZ2YC53_9BACT</name>
<protein>
    <submittedName>
        <fullName evidence="2">Nucleotidyltransferase domain-containing protein</fullName>
    </submittedName>
</protein>
<dbReference type="InterPro" id="IPR052930">
    <property type="entry name" value="TA_antitoxin_MntA"/>
</dbReference>
<accession>A0ABZ2YC53</accession>
<dbReference type="NCBIfam" id="NF047752">
    <property type="entry name" value="MntA_antitoxin"/>
    <property type="match status" value="1"/>
</dbReference>
<dbReference type="Gene3D" id="3.30.460.10">
    <property type="entry name" value="Beta Polymerase, domain 2"/>
    <property type="match status" value="1"/>
</dbReference>
<gene>
    <name evidence="2" type="ORF">QBE54_09720</name>
</gene>
<feature type="domain" description="Polymerase beta nucleotidyltransferase" evidence="1">
    <location>
        <begin position="10"/>
        <end position="104"/>
    </location>
</feature>
<dbReference type="InterPro" id="IPR041633">
    <property type="entry name" value="Polbeta"/>
</dbReference>
<proteinExistence type="predicted"/>
<dbReference type="EMBL" id="CP121689">
    <property type="protein sequence ID" value="WZL75851.1"/>
    <property type="molecule type" value="Genomic_DNA"/>
</dbReference>
<dbReference type="PANTHER" id="PTHR43852">
    <property type="entry name" value="NUCLEOTIDYLTRANSFERASE"/>
    <property type="match status" value="1"/>
</dbReference>
<evidence type="ECO:0000313" key="2">
    <source>
        <dbReference type="EMBL" id="WZL75851.1"/>
    </source>
</evidence>
<dbReference type="SUPFAM" id="SSF81301">
    <property type="entry name" value="Nucleotidyltransferase"/>
    <property type="match status" value="1"/>
</dbReference>
<dbReference type="Pfam" id="PF18765">
    <property type="entry name" value="Polbeta"/>
    <property type="match status" value="1"/>
</dbReference>
<keyword evidence="3" id="KW-1185">Reference proteome</keyword>
<evidence type="ECO:0000259" key="1">
    <source>
        <dbReference type="Pfam" id="PF18765"/>
    </source>
</evidence>
<sequence>MGKELVKSFEKLIPVFESYPEIKLVYLFGSRATGKHSPLSDYDLAVYLDTDSFKRMHDIRFELYDRIGRILKEDNVDIVILNLVESPEFKYLIIKEGKLIFEREPYKVLVEPGILNEYFDFQMLLRRYGLTRT</sequence>
<organism evidence="2 3">
    <name type="scientific">Thermatribacter velox</name>
    <dbReference type="NCBI Taxonomy" id="3039681"/>
    <lineage>
        <taxon>Bacteria</taxon>
        <taxon>Pseudomonadati</taxon>
        <taxon>Atribacterota</taxon>
        <taxon>Atribacteria</taxon>
        <taxon>Atribacterales</taxon>
        <taxon>Thermatribacteraceae</taxon>
        <taxon>Thermatribacter</taxon>
    </lineage>
</organism>
<dbReference type="Proteomes" id="UP001461341">
    <property type="component" value="Chromosome"/>
</dbReference>
<evidence type="ECO:0000313" key="3">
    <source>
        <dbReference type="Proteomes" id="UP001461341"/>
    </source>
</evidence>
<dbReference type="InterPro" id="IPR043519">
    <property type="entry name" value="NT_sf"/>
</dbReference>